<feature type="chain" id="PRO_5045397271" evidence="1">
    <location>
        <begin position="19"/>
        <end position="103"/>
    </location>
</feature>
<gene>
    <name evidence="2" type="ORF">CPAR01_10260</name>
</gene>
<dbReference type="Proteomes" id="UP001241169">
    <property type="component" value="Unassembled WGS sequence"/>
</dbReference>
<dbReference type="EMBL" id="MOPA01000008">
    <property type="protein sequence ID" value="KAK1533552.1"/>
    <property type="molecule type" value="Genomic_DNA"/>
</dbReference>
<reference evidence="2 3" key="1">
    <citation type="submission" date="2016-10" db="EMBL/GenBank/DDBJ databases">
        <title>The genome sequence of Colletotrichum fioriniae PJ7.</title>
        <authorList>
            <person name="Baroncelli R."/>
        </authorList>
    </citation>
    <scope>NUCLEOTIDE SEQUENCE [LARGE SCALE GENOMIC DNA]</scope>
    <source>
        <strain evidence="2 3">IMI 384185</strain>
    </source>
</reference>
<evidence type="ECO:0000256" key="1">
    <source>
        <dbReference type="SAM" id="SignalP"/>
    </source>
</evidence>
<feature type="signal peptide" evidence="1">
    <location>
        <begin position="1"/>
        <end position="18"/>
    </location>
</feature>
<organism evidence="2 3">
    <name type="scientific">Colletotrichum paranaense</name>
    <dbReference type="NCBI Taxonomy" id="1914294"/>
    <lineage>
        <taxon>Eukaryota</taxon>
        <taxon>Fungi</taxon>
        <taxon>Dikarya</taxon>
        <taxon>Ascomycota</taxon>
        <taxon>Pezizomycotina</taxon>
        <taxon>Sordariomycetes</taxon>
        <taxon>Hypocreomycetidae</taxon>
        <taxon>Glomerellales</taxon>
        <taxon>Glomerellaceae</taxon>
        <taxon>Colletotrichum</taxon>
        <taxon>Colletotrichum acutatum species complex</taxon>
    </lineage>
</organism>
<evidence type="ECO:0000313" key="3">
    <source>
        <dbReference type="Proteomes" id="UP001241169"/>
    </source>
</evidence>
<keyword evidence="1" id="KW-0732">Signal</keyword>
<keyword evidence="3" id="KW-1185">Reference proteome</keyword>
<evidence type="ECO:0000313" key="2">
    <source>
        <dbReference type="EMBL" id="KAK1533552.1"/>
    </source>
</evidence>
<proteinExistence type="predicted"/>
<sequence length="103" mass="11488">MKFAGSIVLATLVALASAQPDPQHYRHLNGKRKSISQRGFKHSDRILPLRRSTVAYTLETPGLTVRRTRDSAATGITCSKMYDTMPSIVAFETSRLVRNLRTV</sequence>
<name>A0ABQ9SEV8_9PEZI</name>
<dbReference type="GeneID" id="85378420"/>
<accession>A0ABQ9SEV8</accession>
<dbReference type="RefSeq" id="XP_060346703.1">
    <property type="nucleotide sequence ID" value="XM_060494521.1"/>
</dbReference>
<protein>
    <submittedName>
        <fullName evidence="2">Uncharacterized protein</fullName>
    </submittedName>
</protein>
<comment type="caution">
    <text evidence="2">The sequence shown here is derived from an EMBL/GenBank/DDBJ whole genome shotgun (WGS) entry which is preliminary data.</text>
</comment>